<dbReference type="AlphaFoldDB" id="N0DXV0"/>
<dbReference type="PANTHER" id="PTHR12215">
    <property type="entry name" value="PHOSPHOPANTETHEINE TRANSFERASE"/>
    <property type="match status" value="1"/>
</dbReference>
<proteinExistence type="inferred from homology"/>
<evidence type="ECO:0000256" key="1">
    <source>
        <dbReference type="ARBA" id="ARBA00010990"/>
    </source>
</evidence>
<keyword evidence="5" id="KW-1185">Reference proteome</keyword>
<sequence>MTRVAPSPPIASADALRRPGIHLVLSTGDRWPGAAHLLTTAERARADAFRHEQSRGEFVVGRALVRRLVAAATGLPAREIPIVQDCLRCGSDRHGKPRVGVVGAPQFSVSHSGGWVLVGVSQDGALGVDIETVSDRPSLLDLAPSVLSATESEVLASLPRTEAGSEATRLRWFTTRWCLKEAVVKRDGDGLAREMRDVEVSAETVVPLDAPELPIAVVGAVAGHPPLGPLSWWSVPAD</sequence>
<dbReference type="GO" id="GO:0000287">
    <property type="term" value="F:magnesium ion binding"/>
    <property type="evidence" value="ECO:0007669"/>
    <property type="project" value="InterPro"/>
</dbReference>
<evidence type="ECO:0000259" key="3">
    <source>
        <dbReference type="Pfam" id="PF01648"/>
    </source>
</evidence>
<organism evidence="4 5">
    <name type="scientific">Phycicoccus elongatus Lp2</name>
    <dbReference type="NCBI Taxonomy" id="1193181"/>
    <lineage>
        <taxon>Bacteria</taxon>
        <taxon>Bacillati</taxon>
        <taxon>Actinomycetota</taxon>
        <taxon>Actinomycetes</taxon>
        <taxon>Micrococcales</taxon>
        <taxon>Intrasporangiaceae</taxon>
        <taxon>Phycicoccus</taxon>
    </lineage>
</organism>
<dbReference type="Proteomes" id="UP000013167">
    <property type="component" value="Unassembled WGS sequence"/>
</dbReference>
<dbReference type="InterPro" id="IPR008278">
    <property type="entry name" value="4-PPantetheinyl_Trfase_dom"/>
</dbReference>
<reference evidence="4 5" key="1">
    <citation type="journal article" date="2013" name="ISME J.">
        <title>A metabolic model for members of the genus Tetrasphaera involved in enhanced biological phosphorus removal.</title>
        <authorList>
            <person name="Kristiansen R."/>
            <person name="Nguyen H.T.T."/>
            <person name="Saunders A.M."/>
            <person name="Nielsen J.L."/>
            <person name="Wimmer R."/>
            <person name="Le V.Q."/>
            <person name="McIlroy S.J."/>
            <person name="Petrovski S."/>
            <person name="Seviour R.J."/>
            <person name="Calteau A."/>
            <person name="Nielsen K.L."/>
            <person name="Nielsen P.H."/>
        </authorList>
    </citation>
    <scope>NUCLEOTIDE SEQUENCE [LARGE SCALE GENOMIC DNA]</scope>
    <source>
        <strain evidence="4 5">Lp2</strain>
    </source>
</reference>
<dbReference type="HOGENOM" id="CLU_1165356_0_0_11"/>
<dbReference type="GO" id="GO:0005829">
    <property type="term" value="C:cytosol"/>
    <property type="evidence" value="ECO:0007669"/>
    <property type="project" value="TreeGrafter"/>
</dbReference>
<keyword evidence="2" id="KW-0808">Transferase</keyword>
<name>N0DXV0_9MICO</name>
<dbReference type="OrthoDB" id="190168at2"/>
<accession>N0DXV0</accession>
<dbReference type="SUPFAM" id="SSF56214">
    <property type="entry name" value="4'-phosphopantetheinyl transferase"/>
    <property type="match status" value="2"/>
</dbReference>
<evidence type="ECO:0000313" key="5">
    <source>
        <dbReference type="Proteomes" id="UP000013167"/>
    </source>
</evidence>
<dbReference type="EMBL" id="CAIZ01000035">
    <property type="protein sequence ID" value="CCH69028.1"/>
    <property type="molecule type" value="Genomic_DNA"/>
</dbReference>
<gene>
    <name evidence="4" type="ORF">BN10_130042</name>
</gene>
<feature type="domain" description="4'-phosphopantetheinyl transferase" evidence="3">
    <location>
        <begin position="126"/>
        <end position="202"/>
    </location>
</feature>
<dbReference type="STRING" id="1193181.BN10_130042"/>
<dbReference type="InterPro" id="IPR050559">
    <property type="entry name" value="P-Pant_transferase_sf"/>
</dbReference>
<dbReference type="PANTHER" id="PTHR12215:SF10">
    <property type="entry name" value="L-AMINOADIPATE-SEMIALDEHYDE DEHYDROGENASE-PHOSPHOPANTETHEINYL TRANSFERASE"/>
    <property type="match status" value="1"/>
</dbReference>
<dbReference type="Gene3D" id="3.90.470.20">
    <property type="entry name" value="4'-phosphopantetheinyl transferase domain"/>
    <property type="match status" value="1"/>
</dbReference>
<comment type="caution">
    <text evidence="4">The sequence shown here is derived from an EMBL/GenBank/DDBJ whole genome shotgun (WGS) entry which is preliminary data.</text>
</comment>
<dbReference type="eggNOG" id="COG2091">
    <property type="taxonomic scope" value="Bacteria"/>
</dbReference>
<protein>
    <recommendedName>
        <fullName evidence="3">4'-phosphopantetheinyl transferase domain-containing protein</fullName>
    </recommendedName>
</protein>
<evidence type="ECO:0000256" key="2">
    <source>
        <dbReference type="ARBA" id="ARBA00022679"/>
    </source>
</evidence>
<comment type="similarity">
    <text evidence="1">Belongs to the P-Pant transferase superfamily. Gsp/Sfp/HetI/AcpT family.</text>
</comment>
<dbReference type="GO" id="GO:0019878">
    <property type="term" value="P:lysine biosynthetic process via aminoadipic acid"/>
    <property type="evidence" value="ECO:0007669"/>
    <property type="project" value="TreeGrafter"/>
</dbReference>
<dbReference type="GO" id="GO:0008897">
    <property type="term" value="F:holo-[acyl-carrier-protein] synthase activity"/>
    <property type="evidence" value="ECO:0007669"/>
    <property type="project" value="InterPro"/>
</dbReference>
<evidence type="ECO:0000313" key="4">
    <source>
        <dbReference type="EMBL" id="CCH69028.1"/>
    </source>
</evidence>
<dbReference type="Pfam" id="PF01648">
    <property type="entry name" value="ACPS"/>
    <property type="match status" value="1"/>
</dbReference>
<dbReference type="InterPro" id="IPR037143">
    <property type="entry name" value="4-PPantetheinyl_Trfase_dom_sf"/>
</dbReference>